<protein>
    <submittedName>
        <fullName evidence="2">Uncharacterized protein</fullName>
    </submittedName>
</protein>
<comment type="caution">
    <text evidence="2">The sequence shown here is derived from an EMBL/GenBank/DDBJ whole genome shotgun (WGS) entry which is preliminary data.</text>
</comment>
<accession>A0A0N8KKK5</accession>
<dbReference type="AlphaFoldDB" id="A0A0N8KKK5"/>
<feature type="transmembrane region" description="Helical" evidence="1">
    <location>
        <begin position="31"/>
        <end position="49"/>
    </location>
</feature>
<dbReference type="EMBL" id="LJZQ01000015">
    <property type="protein sequence ID" value="KPQ28394.1"/>
    <property type="molecule type" value="Genomic_DNA"/>
</dbReference>
<keyword evidence="1" id="KW-1133">Transmembrane helix</keyword>
<dbReference type="Proteomes" id="UP000050416">
    <property type="component" value="Unassembled WGS sequence"/>
</dbReference>
<sequence>MFWTFVATIICGVGAAGIALGIRFATANKAPRWLIPVFAGAGMLGYLVYGEYTWFDHKRSLLPEEAVVVATEREKIFFRPWTFVAPYVTAFSTVDTSGFRRDTSDADIVRFTLYRFEQTVTDAVSHRAHLINCQSRELVPLDSDGAPRLDHMKRLEATDSLYTTVCGS</sequence>
<keyword evidence="1" id="KW-0812">Transmembrane</keyword>
<proteinExistence type="predicted"/>
<keyword evidence="1" id="KW-0472">Membrane</keyword>
<evidence type="ECO:0000313" key="3">
    <source>
        <dbReference type="Proteomes" id="UP000050416"/>
    </source>
</evidence>
<evidence type="ECO:0000256" key="1">
    <source>
        <dbReference type="SAM" id="Phobius"/>
    </source>
</evidence>
<reference evidence="2 3" key="1">
    <citation type="submission" date="2015-09" db="EMBL/GenBank/DDBJ databases">
        <title>Identification and resolution of microdiversity through metagenomic sequencing of parallel consortia.</title>
        <authorList>
            <person name="Nelson W.C."/>
            <person name="Romine M.F."/>
            <person name="Lindemann S.R."/>
        </authorList>
    </citation>
    <scope>NUCLEOTIDE SEQUENCE [LARGE SCALE GENOMIC DNA]</scope>
    <source>
        <strain evidence="2">HL-55</strain>
    </source>
</reference>
<name>A0A0N8KKK5_9GAMM</name>
<organism evidence="2 3">
    <name type="scientific">Marinobacter excellens HL-55</name>
    <dbReference type="NCBI Taxonomy" id="1305731"/>
    <lineage>
        <taxon>Bacteria</taxon>
        <taxon>Pseudomonadati</taxon>
        <taxon>Pseudomonadota</taxon>
        <taxon>Gammaproteobacteria</taxon>
        <taxon>Pseudomonadales</taxon>
        <taxon>Marinobacteraceae</taxon>
        <taxon>Marinobacter</taxon>
    </lineage>
</organism>
<gene>
    <name evidence="2" type="ORF">HLUCCX14_10495</name>
</gene>
<dbReference type="PATRIC" id="fig|1305731.5.peg.549"/>
<dbReference type="OrthoDB" id="8601734at2"/>
<evidence type="ECO:0000313" key="2">
    <source>
        <dbReference type="EMBL" id="KPQ28394.1"/>
    </source>
</evidence>
<dbReference type="STRING" id="1305731.GCA_000934705_00802"/>